<dbReference type="PANTHER" id="PTHR33308:SF9">
    <property type="entry name" value="PEPTIDOGLYCAN HYDROLASE FLGJ"/>
    <property type="match status" value="1"/>
</dbReference>
<dbReference type="PANTHER" id="PTHR33308">
    <property type="entry name" value="PEPTIDOGLYCAN HYDROLASE FLGJ"/>
    <property type="match status" value="1"/>
</dbReference>
<feature type="region of interest" description="Disordered" evidence="2">
    <location>
        <begin position="1"/>
        <end position="28"/>
    </location>
</feature>
<proteinExistence type="predicted"/>
<dbReference type="RefSeq" id="WP_408177951.1">
    <property type="nucleotide sequence ID" value="NZ_JAQQEZ010000010.1"/>
</dbReference>
<dbReference type="InterPro" id="IPR023346">
    <property type="entry name" value="Lysozyme-like_dom_sf"/>
</dbReference>
<feature type="domain" description="Mannosyl-glycoprotein endo-beta-N-acetylglucosamidase-like" evidence="3">
    <location>
        <begin position="82"/>
        <end position="233"/>
    </location>
</feature>
<dbReference type="InterPro" id="IPR051056">
    <property type="entry name" value="Glycosyl_Hydrolase_73"/>
</dbReference>
<dbReference type="Gene3D" id="1.10.530.10">
    <property type="match status" value="1"/>
</dbReference>
<dbReference type="PRINTS" id="PR01002">
    <property type="entry name" value="FLGFLGJ"/>
</dbReference>
<dbReference type="Proteomes" id="UP001629230">
    <property type="component" value="Unassembled WGS sequence"/>
</dbReference>
<dbReference type="EMBL" id="JAQQEZ010000010">
    <property type="protein sequence ID" value="MFM0002650.1"/>
    <property type="molecule type" value="Genomic_DNA"/>
</dbReference>
<protein>
    <submittedName>
        <fullName evidence="4">Glucosaminidase domain-containing protein</fullName>
    </submittedName>
</protein>
<keyword evidence="5" id="KW-1185">Reference proteome</keyword>
<comment type="caution">
    <text evidence="4">The sequence shown here is derived from an EMBL/GenBank/DDBJ whole genome shotgun (WGS) entry which is preliminary data.</text>
</comment>
<reference evidence="4 5" key="1">
    <citation type="journal article" date="2024" name="Chem. Sci.">
        <title>Discovery of megapolipeptins by genome mining of a Burkholderiales bacteria collection.</title>
        <authorList>
            <person name="Paulo B.S."/>
            <person name="Recchia M.J.J."/>
            <person name="Lee S."/>
            <person name="Fergusson C.H."/>
            <person name="Romanowski S.B."/>
            <person name="Hernandez A."/>
            <person name="Krull N."/>
            <person name="Liu D.Y."/>
            <person name="Cavanagh H."/>
            <person name="Bos A."/>
            <person name="Gray C.A."/>
            <person name="Murphy B.T."/>
            <person name="Linington R.G."/>
            <person name="Eustaquio A.S."/>
        </authorList>
    </citation>
    <scope>NUCLEOTIDE SEQUENCE [LARGE SCALE GENOMIC DNA]</scope>
    <source>
        <strain evidence="4 5">RL17-350-BIC-A</strain>
    </source>
</reference>
<evidence type="ECO:0000256" key="2">
    <source>
        <dbReference type="SAM" id="MobiDB-lite"/>
    </source>
</evidence>
<organism evidence="4 5">
    <name type="scientific">Paraburkholderia dipogonis</name>
    <dbReference type="NCBI Taxonomy" id="1211383"/>
    <lineage>
        <taxon>Bacteria</taxon>
        <taxon>Pseudomonadati</taxon>
        <taxon>Pseudomonadota</taxon>
        <taxon>Betaproteobacteria</taxon>
        <taxon>Burkholderiales</taxon>
        <taxon>Burkholderiaceae</taxon>
        <taxon>Paraburkholderia</taxon>
    </lineage>
</organism>
<dbReference type="Pfam" id="PF01832">
    <property type="entry name" value="Glucosaminidase"/>
    <property type="match status" value="1"/>
</dbReference>
<dbReference type="SMART" id="SM00047">
    <property type="entry name" value="LYZ2"/>
    <property type="match status" value="1"/>
</dbReference>
<sequence>MANSLASAVERRPGEMREHHPGRPVFSRAAKPGQSNFYAYHMARIARVIAVVAFCKFFLLKNEAVMTRPGAHRQHAAHHPPKHHEPPAYVQAFIDAHMDAAKEIQRKYRVPAGLVIAQSALESNWGRSVVGNAYFGVKGRAPNGNSTTFTTHEVVNGQSIQINDAFRAYASYDDSADDYAQMLRNNPRFRSCFLYASSSQFAVQLAKNGYATDPGYSAKLNAIIRAHKLDQYDTRKAAQ</sequence>
<accession>A0ABW9AQC5</accession>
<dbReference type="InterPro" id="IPR002901">
    <property type="entry name" value="MGlyc_endo_b_GlcNAc-like_dom"/>
</dbReference>
<evidence type="ECO:0000256" key="1">
    <source>
        <dbReference type="ARBA" id="ARBA00022801"/>
    </source>
</evidence>
<evidence type="ECO:0000259" key="3">
    <source>
        <dbReference type="SMART" id="SM00047"/>
    </source>
</evidence>
<dbReference type="SUPFAM" id="SSF53955">
    <property type="entry name" value="Lysozyme-like"/>
    <property type="match status" value="1"/>
</dbReference>
<evidence type="ECO:0000313" key="4">
    <source>
        <dbReference type="EMBL" id="MFM0002650.1"/>
    </source>
</evidence>
<gene>
    <name evidence="4" type="ORF">PQR57_16635</name>
</gene>
<feature type="compositionally biased region" description="Basic and acidic residues" evidence="2">
    <location>
        <begin position="9"/>
        <end position="21"/>
    </location>
</feature>
<name>A0ABW9AQC5_9BURK</name>
<keyword evidence="1" id="KW-0378">Hydrolase</keyword>
<evidence type="ECO:0000313" key="5">
    <source>
        <dbReference type="Proteomes" id="UP001629230"/>
    </source>
</evidence>